<evidence type="ECO:0000313" key="4">
    <source>
        <dbReference type="Proteomes" id="UP001215151"/>
    </source>
</evidence>
<dbReference type="InterPro" id="IPR003892">
    <property type="entry name" value="CUE"/>
</dbReference>
<feature type="compositionally biased region" description="Basic and acidic residues" evidence="1">
    <location>
        <begin position="561"/>
        <end position="570"/>
    </location>
</feature>
<evidence type="ECO:0000313" key="3">
    <source>
        <dbReference type="EMBL" id="KAJ8473651.1"/>
    </source>
</evidence>
<protein>
    <recommendedName>
        <fullName evidence="2">CUE domain-containing protein</fullName>
    </recommendedName>
</protein>
<dbReference type="CDD" id="cd14364">
    <property type="entry name" value="CUE_ASCC2"/>
    <property type="match status" value="1"/>
</dbReference>
<dbReference type="EMBL" id="JAPEVG010000214">
    <property type="protein sequence ID" value="KAJ8473651.1"/>
    <property type="molecule type" value="Genomic_DNA"/>
</dbReference>
<dbReference type="PROSITE" id="PS51140">
    <property type="entry name" value="CUE"/>
    <property type="match status" value="1"/>
</dbReference>
<comment type="caution">
    <text evidence="3">The sequence shown here is derived from an EMBL/GenBank/DDBJ whole genome shotgun (WGS) entry which is preliminary data.</text>
</comment>
<dbReference type="InterPro" id="IPR041800">
    <property type="entry name" value="ASCC2_CUE"/>
</dbReference>
<feature type="region of interest" description="Disordered" evidence="1">
    <location>
        <begin position="547"/>
        <end position="770"/>
    </location>
</feature>
<evidence type="ECO:0000256" key="1">
    <source>
        <dbReference type="SAM" id="MobiDB-lite"/>
    </source>
</evidence>
<feature type="compositionally biased region" description="Basic and acidic residues" evidence="1">
    <location>
        <begin position="619"/>
        <end position="641"/>
    </location>
</feature>
<dbReference type="PANTHER" id="PTHR21494:SF0">
    <property type="entry name" value="ACTIVATING SIGNAL COINTEGRATOR 1 COMPLEX SUBUNIT 2"/>
    <property type="match status" value="1"/>
</dbReference>
<feature type="compositionally biased region" description="Gly residues" evidence="1">
    <location>
        <begin position="691"/>
        <end position="703"/>
    </location>
</feature>
<feature type="compositionally biased region" description="Gly residues" evidence="1">
    <location>
        <begin position="713"/>
        <end position="735"/>
    </location>
</feature>
<dbReference type="Proteomes" id="UP001215151">
    <property type="component" value="Unassembled WGS sequence"/>
</dbReference>
<feature type="compositionally biased region" description="Acidic residues" evidence="1">
    <location>
        <begin position="551"/>
        <end position="560"/>
    </location>
</feature>
<reference evidence="3" key="1">
    <citation type="submission" date="2022-11" db="EMBL/GenBank/DDBJ databases">
        <title>Genome Sequence of Cubamyces cubensis.</title>
        <authorList>
            <person name="Buettner E."/>
        </authorList>
    </citation>
    <scope>NUCLEOTIDE SEQUENCE</scope>
    <source>
        <strain evidence="3">MPL-01</strain>
    </source>
</reference>
<dbReference type="PANTHER" id="PTHR21494">
    <property type="entry name" value="ACTIVATING SIGNAL COINTEGRATOR 1 COMPLEX SUBUNIT 2 ASC-1 COMPLEX SUBUNIT P100"/>
    <property type="match status" value="1"/>
</dbReference>
<evidence type="ECO:0000259" key="2">
    <source>
        <dbReference type="PROSITE" id="PS51140"/>
    </source>
</evidence>
<feature type="domain" description="CUE" evidence="2">
    <location>
        <begin position="422"/>
        <end position="469"/>
    </location>
</feature>
<feature type="compositionally biased region" description="Basic and acidic residues" evidence="1">
    <location>
        <begin position="658"/>
        <end position="671"/>
    </location>
</feature>
<feature type="compositionally biased region" description="Basic and acidic residues" evidence="1">
    <location>
        <begin position="736"/>
        <end position="747"/>
    </location>
</feature>
<accession>A0AAD7TPK5</accession>
<dbReference type="InterPro" id="IPR052586">
    <property type="entry name" value="ASCC2"/>
</dbReference>
<dbReference type="AlphaFoldDB" id="A0AAD7TPK5"/>
<name>A0AAD7TPK5_9APHY</name>
<organism evidence="3 4">
    <name type="scientific">Trametes cubensis</name>
    <dbReference type="NCBI Taxonomy" id="1111947"/>
    <lineage>
        <taxon>Eukaryota</taxon>
        <taxon>Fungi</taxon>
        <taxon>Dikarya</taxon>
        <taxon>Basidiomycota</taxon>
        <taxon>Agaricomycotina</taxon>
        <taxon>Agaricomycetes</taxon>
        <taxon>Polyporales</taxon>
        <taxon>Polyporaceae</taxon>
        <taxon>Trametes</taxon>
    </lineage>
</organism>
<keyword evidence="4" id="KW-1185">Reference proteome</keyword>
<dbReference type="Gene3D" id="1.10.8.10">
    <property type="entry name" value="DNA helicase RuvA subunit, C-terminal domain"/>
    <property type="match status" value="1"/>
</dbReference>
<dbReference type="GO" id="GO:0043130">
    <property type="term" value="F:ubiquitin binding"/>
    <property type="evidence" value="ECO:0007669"/>
    <property type="project" value="InterPro"/>
</dbReference>
<feature type="compositionally biased region" description="Basic residues" evidence="1">
    <location>
        <begin position="748"/>
        <end position="764"/>
    </location>
</feature>
<proteinExistence type="predicted"/>
<feature type="compositionally biased region" description="Acidic residues" evidence="1">
    <location>
        <begin position="588"/>
        <end position="604"/>
    </location>
</feature>
<sequence length="770" mass="82149">MAVILAPLPPFPSTRARASLSPSQAATLLQTISAALAQALSFPDAQITSSANINFIASYAKDAAQQALHTLVWNSDAGSSPKLSQTERKIRHNVFLLAERLAPLGALDLQTLVDLSVAFASVSHSRLRALSAAAFVQSPKASELIEQVQKSAVPAFTALLSSPTQGLYGLRKTAHILLCFLHPAPPDVTRAFARSKTFMRALATAYDAGLASFAQTYGGFRAISSLLADGATTRELDEWERLFLETKVALLDTFHILVRTLLDDVASVAHAGPALAAQAEPAFEVVFDLLDLPAASGSVAGETGLPSTPFLNRPLLADYQHAYDFSRTLADALRRTEDARADLLESSLHAMTLDATGSRAGALKLILRSSGVPPGIDNLGRGPAGKSTYHDVKGKGVDVGERLGSGLGGSSSVPTSDIAGEQLDIALAQVLDLFPDQDPAYIRYLLSHSDYPYKGDAERLIGALLEGTAPSKADVDEALARERSQPPPPVQKKQEDEFAFTRGRRNVFDDEVMDLSKVKIGKKSEDAQVVLQDRSFIEQMKEEILRRAEEISDSEDEEEDGGKGKGRDLAYEDELEDADVVKVRDGDPSDLEGDEEEVDGDAEGTEAPRTPETVLEQAYIRDPKLFDRDGQTRRSKARADLKAQTGMTDEQIEGWRIMLERDPKKKEKMLAKYEFTGNKPLPPPSEAGPSGSRGGGGGGQRGRGGGRGRGGRGRGGGRGGGGGGGGGGADGGEGGSARDRAWKDKNKASRANHNRKRGHDKKMARAGGPS</sequence>
<gene>
    <name evidence="3" type="ORF">ONZ51_g7727</name>
</gene>